<keyword evidence="1 5" id="KW-0678">Repressor</keyword>
<proteinExistence type="inferred from homology"/>
<dbReference type="HAMAP" id="MF_00081">
    <property type="entry name" value="HrcA"/>
    <property type="match status" value="1"/>
</dbReference>
<dbReference type="Pfam" id="PF01628">
    <property type="entry name" value="HrcA"/>
    <property type="match status" value="1"/>
</dbReference>
<evidence type="ECO:0000256" key="3">
    <source>
        <dbReference type="ARBA" id="ARBA00023016"/>
    </source>
</evidence>
<dbReference type="GO" id="GO:0045892">
    <property type="term" value="P:negative regulation of DNA-templated transcription"/>
    <property type="evidence" value="ECO:0007669"/>
    <property type="project" value="UniProtKB-UniRule"/>
</dbReference>
<dbReference type="Gene3D" id="3.30.390.60">
    <property type="entry name" value="Heat-inducible transcription repressor hrca homolog, domain 3"/>
    <property type="match status" value="1"/>
</dbReference>
<evidence type="ECO:0000256" key="2">
    <source>
        <dbReference type="ARBA" id="ARBA00023015"/>
    </source>
</evidence>
<dbReference type="GO" id="GO:0003677">
    <property type="term" value="F:DNA binding"/>
    <property type="evidence" value="ECO:0007669"/>
    <property type="project" value="InterPro"/>
</dbReference>
<dbReference type="InterPro" id="IPR021153">
    <property type="entry name" value="HrcA_C"/>
</dbReference>
<dbReference type="SUPFAM" id="SSF55781">
    <property type="entry name" value="GAF domain-like"/>
    <property type="match status" value="1"/>
</dbReference>
<dbReference type="InterPro" id="IPR029016">
    <property type="entry name" value="GAF-like_dom_sf"/>
</dbReference>
<keyword evidence="4 5" id="KW-0804">Transcription</keyword>
<dbReference type="PIRSF" id="PIRSF005485">
    <property type="entry name" value="HrcA"/>
    <property type="match status" value="1"/>
</dbReference>
<comment type="function">
    <text evidence="5">Negative regulator of class I heat shock genes (grpE-dnaK-dnaJ and groELS operons). Prevents heat-shock induction of these operons.</text>
</comment>
<evidence type="ECO:0000256" key="1">
    <source>
        <dbReference type="ARBA" id="ARBA00022491"/>
    </source>
</evidence>
<dbReference type="AlphaFoldDB" id="A0A7V5CT63"/>
<evidence type="ECO:0000256" key="6">
    <source>
        <dbReference type="SAM" id="Coils"/>
    </source>
</evidence>
<dbReference type="PANTHER" id="PTHR34824:SF1">
    <property type="entry name" value="HEAT-INDUCIBLE TRANSCRIPTION REPRESSOR HRCA"/>
    <property type="match status" value="1"/>
</dbReference>
<dbReference type="InterPro" id="IPR036388">
    <property type="entry name" value="WH-like_DNA-bd_sf"/>
</dbReference>
<gene>
    <name evidence="5" type="primary">hrcA</name>
    <name evidence="8" type="ORF">ENW50_06035</name>
</gene>
<organism evidence="8">
    <name type="scientific">Acidobacterium capsulatum</name>
    <dbReference type="NCBI Taxonomy" id="33075"/>
    <lineage>
        <taxon>Bacteria</taxon>
        <taxon>Pseudomonadati</taxon>
        <taxon>Acidobacteriota</taxon>
        <taxon>Terriglobia</taxon>
        <taxon>Terriglobales</taxon>
        <taxon>Acidobacteriaceae</taxon>
        <taxon>Acidobacterium</taxon>
    </lineage>
</organism>
<feature type="domain" description="Heat-inducible transcription repressor HrcA C-terminal" evidence="7">
    <location>
        <begin position="127"/>
        <end position="347"/>
    </location>
</feature>
<sequence length="365" mass="40288">MAPETRISPRERLVLTSIIEHYIETGEPVSSQAVARDFAHRNGMSSATIRNVMASLAENGLLEQPHTSAGRIPTPRAFRYYVEHLGAVGALAGHIIGAPPGQQPMALSDNRREQIDESFSGVHTSQQFLERTSHVLALLSSGVGIAFAALRETHALEHIHFSRLAPNRVLAVVVTVSGVVLDRMLLLDHDLSSAELEVSSRFLNENFHGWPIDSIRTELNTRLEAERNEYDRLMQSLRELHRKGALDNAAEPVIFVEGVGNLLDHEADRDRLRAMLAALETKQRLIELLTAYLDARQKNVRVVVGLEEAMPEMENLVLIGAPARVGEESLGTVAVLAPTRIHYQETIGAVSYIAQLSARLLQPPQ</sequence>
<keyword evidence="2 5" id="KW-0805">Transcription regulation</keyword>
<dbReference type="InterPro" id="IPR023120">
    <property type="entry name" value="WHTH_transcript_rep_HrcA_IDD"/>
</dbReference>
<dbReference type="PANTHER" id="PTHR34824">
    <property type="entry name" value="HEAT-INDUCIBLE TRANSCRIPTION REPRESSOR HRCA"/>
    <property type="match status" value="1"/>
</dbReference>
<reference evidence="8" key="1">
    <citation type="journal article" date="2020" name="mSystems">
        <title>Genome- and Community-Level Interaction Insights into Carbon Utilization and Element Cycling Functions of Hydrothermarchaeota in Hydrothermal Sediment.</title>
        <authorList>
            <person name="Zhou Z."/>
            <person name="Liu Y."/>
            <person name="Xu W."/>
            <person name="Pan J."/>
            <person name="Luo Z.H."/>
            <person name="Li M."/>
        </authorList>
    </citation>
    <scope>NUCLEOTIDE SEQUENCE [LARGE SCALE GENOMIC DNA]</scope>
    <source>
        <strain evidence="8">SpSt-855</strain>
    </source>
</reference>
<dbReference type="EMBL" id="DTKL01000032">
    <property type="protein sequence ID" value="HGY94229.1"/>
    <property type="molecule type" value="Genomic_DNA"/>
</dbReference>
<dbReference type="Gene3D" id="3.30.450.40">
    <property type="match status" value="1"/>
</dbReference>
<evidence type="ECO:0000256" key="5">
    <source>
        <dbReference type="HAMAP-Rule" id="MF_00081"/>
    </source>
</evidence>
<comment type="similarity">
    <text evidence="5">Belongs to the HrcA family.</text>
</comment>
<protein>
    <recommendedName>
        <fullName evidence="5">Heat-inducible transcription repressor HrcA</fullName>
    </recommendedName>
</protein>
<dbReference type="InterPro" id="IPR036390">
    <property type="entry name" value="WH_DNA-bd_sf"/>
</dbReference>
<feature type="coiled-coil region" evidence="6">
    <location>
        <begin position="216"/>
        <end position="282"/>
    </location>
</feature>
<evidence type="ECO:0000313" key="8">
    <source>
        <dbReference type="EMBL" id="HGY94229.1"/>
    </source>
</evidence>
<name>A0A7V5CT63_9BACT</name>
<evidence type="ECO:0000256" key="4">
    <source>
        <dbReference type="ARBA" id="ARBA00023163"/>
    </source>
</evidence>
<dbReference type="InterPro" id="IPR002571">
    <property type="entry name" value="HrcA"/>
</dbReference>
<comment type="caution">
    <text evidence="8">The sequence shown here is derived from an EMBL/GenBank/DDBJ whole genome shotgun (WGS) entry which is preliminary data.</text>
</comment>
<dbReference type="SUPFAM" id="SSF46785">
    <property type="entry name" value="Winged helix' DNA-binding domain"/>
    <property type="match status" value="1"/>
</dbReference>
<evidence type="ECO:0000259" key="7">
    <source>
        <dbReference type="Pfam" id="PF01628"/>
    </source>
</evidence>
<dbReference type="Gene3D" id="1.10.10.10">
    <property type="entry name" value="Winged helix-like DNA-binding domain superfamily/Winged helix DNA-binding domain"/>
    <property type="match status" value="1"/>
</dbReference>
<keyword evidence="3 5" id="KW-0346">Stress response</keyword>
<accession>A0A7V5CT63</accession>
<keyword evidence="6" id="KW-0175">Coiled coil</keyword>